<evidence type="ECO:0000256" key="1">
    <source>
        <dbReference type="ARBA" id="ARBA00004167"/>
    </source>
</evidence>
<dbReference type="RefSeq" id="WP_316704639.1">
    <property type="nucleotide sequence ID" value="NZ_CP136338.1"/>
</dbReference>
<dbReference type="InterPro" id="IPR050739">
    <property type="entry name" value="MFP"/>
</dbReference>
<keyword evidence="4 5" id="KW-0472">Membrane</keyword>
<feature type="transmembrane region" description="Helical" evidence="5">
    <location>
        <begin position="24"/>
        <end position="44"/>
    </location>
</feature>
<evidence type="ECO:0000313" key="6">
    <source>
        <dbReference type="EMBL" id="WOB11357.1"/>
    </source>
</evidence>
<organism evidence="6 7">
    <name type="scientific">Piscinibacter gummiphilus</name>
    <dbReference type="NCBI Taxonomy" id="946333"/>
    <lineage>
        <taxon>Bacteria</taxon>
        <taxon>Pseudomonadati</taxon>
        <taxon>Pseudomonadota</taxon>
        <taxon>Betaproteobacteria</taxon>
        <taxon>Burkholderiales</taxon>
        <taxon>Sphaerotilaceae</taxon>
        <taxon>Piscinibacter</taxon>
    </lineage>
</organism>
<dbReference type="PANTHER" id="PTHR30386:SF26">
    <property type="entry name" value="TRANSPORT PROTEIN COMB"/>
    <property type="match status" value="1"/>
</dbReference>
<evidence type="ECO:0000256" key="3">
    <source>
        <dbReference type="ARBA" id="ARBA00022989"/>
    </source>
</evidence>
<sequence>MRSTGQPFRNSLVALEYELRRDRIGVFALVLASVLIGAAAWLFLAKINLYAISNAARIERKEIQPVVAPAAGVLAFSKLELGRQVTSGELIAELEHAVETRQLEEEELRLAALGSRLVAVRAELANEMLLLERETNVAKSQVEAVHSRVAQTKSAVGLAEAELAQSNRLGEMVAEMDRVRRRSLAEQQKALLAVAEAEARRATDEVVVRQNTVRVRIDRIKQTLVELEGAQSTAGAAVEVARRRVELRKIYASRAGKIIGIGANQVGSAVAEGERLATILPNGTLTIVADYAPQEAVGRVSEGQLGTMRVGGFPWAEFGMLEGRVTRAAAEPHNGLIRVELALDDQKASRIPLQHGLSGSVEIVVAQMTPISLFRAMLGDLVRPNEKPTR</sequence>
<dbReference type="PRINTS" id="PR01490">
    <property type="entry name" value="RTXTOXIND"/>
</dbReference>
<geneLocation type="plasmid" evidence="6 7">
    <name>unnamed2</name>
</geneLocation>
<dbReference type="PANTHER" id="PTHR30386">
    <property type="entry name" value="MEMBRANE FUSION SUBUNIT OF EMRAB-TOLC MULTIDRUG EFFLUX PUMP"/>
    <property type="match status" value="1"/>
</dbReference>
<accession>A0ABZ0D2G8</accession>
<gene>
    <name evidence="6" type="ORF">RXV79_27595</name>
</gene>
<name>A0ABZ0D2G8_9BURK</name>
<protein>
    <submittedName>
        <fullName evidence="6">HlyD family efflux transporter periplasmic adaptor subunit</fullName>
    </submittedName>
</protein>
<keyword evidence="7" id="KW-1185">Reference proteome</keyword>
<evidence type="ECO:0000256" key="4">
    <source>
        <dbReference type="ARBA" id="ARBA00023136"/>
    </source>
</evidence>
<comment type="subcellular location">
    <subcellularLocation>
        <location evidence="1">Membrane</location>
        <topology evidence="1">Single-pass membrane protein</topology>
    </subcellularLocation>
</comment>
<keyword evidence="2 5" id="KW-0812">Transmembrane</keyword>
<reference evidence="6 7" key="1">
    <citation type="submission" date="2023-10" db="EMBL/GenBank/DDBJ databases">
        <title>Bacteria for the degradation of biodegradable plastic PBAT(Polybutylene adipate terephthalate).</title>
        <authorList>
            <person name="Weon H.-Y."/>
            <person name="Yeon J."/>
        </authorList>
    </citation>
    <scope>NUCLEOTIDE SEQUENCE [LARGE SCALE GENOMIC DNA]</scope>
    <source>
        <strain evidence="6 7">SBD 7-3</strain>
        <plasmid evidence="6 7">unnamed2</plasmid>
    </source>
</reference>
<keyword evidence="6" id="KW-0614">Plasmid</keyword>
<dbReference type="Proteomes" id="UP001303946">
    <property type="component" value="Plasmid unnamed2"/>
</dbReference>
<evidence type="ECO:0000256" key="2">
    <source>
        <dbReference type="ARBA" id="ARBA00022692"/>
    </source>
</evidence>
<dbReference type="EMBL" id="CP136338">
    <property type="protein sequence ID" value="WOB11357.1"/>
    <property type="molecule type" value="Genomic_DNA"/>
</dbReference>
<evidence type="ECO:0000256" key="5">
    <source>
        <dbReference type="SAM" id="Phobius"/>
    </source>
</evidence>
<keyword evidence="3 5" id="KW-1133">Transmembrane helix</keyword>
<evidence type="ECO:0000313" key="7">
    <source>
        <dbReference type="Proteomes" id="UP001303946"/>
    </source>
</evidence>
<proteinExistence type="predicted"/>